<evidence type="ECO:0000256" key="1">
    <source>
        <dbReference type="SAM" id="Phobius"/>
    </source>
</evidence>
<dbReference type="AlphaFoldDB" id="A0A1J1LNT7"/>
<evidence type="ECO:0000259" key="2">
    <source>
        <dbReference type="Pfam" id="PF09835"/>
    </source>
</evidence>
<keyword evidence="1" id="KW-0812">Transmembrane</keyword>
<keyword evidence="4" id="KW-1185">Reference proteome</keyword>
<proteinExistence type="predicted"/>
<sequence length="184" mass="21748">MRPLLEMHRQRQIMAASRPKPVQKLWRQWRKYFYRRFIHRQGKPEYLARGLAVGVFTGWFPFFGLQIILGVALATLLRGYKLLAVVGTWVSNPITSIPIYWFNFHIGQWLLGFPTLSLEEEQSLSFDNILNLGTDFIIALLVGSFTVALICAIISYWGSLYFIHRLHQKQFYRRYRKMHSSDYN</sequence>
<dbReference type="OrthoDB" id="9794343at2"/>
<accession>A0A1J1LNT7</accession>
<dbReference type="InterPro" id="IPR018639">
    <property type="entry name" value="DUF2062"/>
</dbReference>
<evidence type="ECO:0000313" key="4">
    <source>
        <dbReference type="Proteomes" id="UP000184315"/>
    </source>
</evidence>
<dbReference type="EMBL" id="CZDF01000158">
    <property type="protein sequence ID" value="CUR33666.1"/>
    <property type="molecule type" value="Genomic_DNA"/>
</dbReference>
<dbReference type="PANTHER" id="PTHR40547">
    <property type="entry name" value="SLL0298 PROTEIN"/>
    <property type="match status" value="1"/>
</dbReference>
<feature type="domain" description="DUF2062" evidence="2">
    <location>
        <begin position="29"/>
        <end position="170"/>
    </location>
</feature>
<name>A0A1J1LNT7_9CYAN</name>
<keyword evidence="1" id="KW-1133">Transmembrane helix</keyword>
<reference evidence="4" key="1">
    <citation type="submission" date="2015-10" db="EMBL/GenBank/DDBJ databases">
        <authorList>
            <person name="Regsiter A."/>
            <person name="william w."/>
        </authorList>
    </citation>
    <scope>NUCLEOTIDE SEQUENCE [LARGE SCALE GENOMIC DNA]</scope>
</reference>
<evidence type="ECO:0000313" key="3">
    <source>
        <dbReference type="EMBL" id="CUR33666.1"/>
    </source>
</evidence>
<dbReference type="PANTHER" id="PTHR40547:SF1">
    <property type="entry name" value="SLL0298 PROTEIN"/>
    <property type="match status" value="1"/>
</dbReference>
<feature type="transmembrane region" description="Helical" evidence="1">
    <location>
        <begin position="46"/>
        <end position="73"/>
    </location>
</feature>
<organism evidence="3 4">
    <name type="scientific">Planktothrix tepida PCC 9214</name>
    <dbReference type="NCBI Taxonomy" id="671072"/>
    <lineage>
        <taxon>Bacteria</taxon>
        <taxon>Bacillati</taxon>
        <taxon>Cyanobacteriota</taxon>
        <taxon>Cyanophyceae</taxon>
        <taxon>Oscillatoriophycideae</taxon>
        <taxon>Oscillatoriales</taxon>
        <taxon>Microcoleaceae</taxon>
        <taxon>Planktothrix</taxon>
    </lineage>
</organism>
<keyword evidence="1" id="KW-0472">Membrane</keyword>
<gene>
    <name evidence="3" type="ORF">PL9214520205</name>
</gene>
<feature type="transmembrane region" description="Helical" evidence="1">
    <location>
        <begin position="136"/>
        <end position="163"/>
    </location>
</feature>
<protein>
    <recommendedName>
        <fullName evidence="2">DUF2062 domain-containing protein</fullName>
    </recommendedName>
</protein>
<dbReference type="Proteomes" id="UP000184315">
    <property type="component" value="Unassembled WGS sequence"/>
</dbReference>
<dbReference type="RefSeq" id="WP_083580079.1">
    <property type="nucleotide sequence ID" value="NZ_LN889803.1"/>
</dbReference>
<dbReference type="STRING" id="671072.PL9214520205"/>
<dbReference type="Pfam" id="PF09835">
    <property type="entry name" value="DUF2062"/>
    <property type="match status" value="1"/>
</dbReference>